<reference evidence="1" key="2">
    <citation type="journal article" date="2015" name="Data Brief">
        <title>Shoot transcriptome of the giant reed, Arundo donax.</title>
        <authorList>
            <person name="Barrero R.A."/>
            <person name="Guerrero F.D."/>
            <person name="Moolhuijzen P."/>
            <person name="Goolsby J.A."/>
            <person name="Tidwell J."/>
            <person name="Bellgard S.E."/>
            <person name="Bellgard M.I."/>
        </authorList>
    </citation>
    <scope>NUCLEOTIDE SEQUENCE</scope>
    <source>
        <tissue evidence="1">Shoot tissue taken approximately 20 cm above the soil surface</tissue>
    </source>
</reference>
<dbReference type="AlphaFoldDB" id="A0A0A9G943"/>
<protein>
    <submittedName>
        <fullName evidence="1">Uncharacterized protein</fullName>
    </submittedName>
</protein>
<evidence type="ECO:0000313" key="1">
    <source>
        <dbReference type="EMBL" id="JAE17193.1"/>
    </source>
</evidence>
<accession>A0A0A9G943</accession>
<sequence>MFSIVIVSWYVQLGLISTVCPCVAGTCRVTRNPLSSSA</sequence>
<name>A0A0A9G943_ARUDO</name>
<organism evidence="1">
    <name type="scientific">Arundo donax</name>
    <name type="common">Giant reed</name>
    <name type="synonym">Donax arundinaceus</name>
    <dbReference type="NCBI Taxonomy" id="35708"/>
    <lineage>
        <taxon>Eukaryota</taxon>
        <taxon>Viridiplantae</taxon>
        <taxon>Streptophyta</taxon>
        <taxon>Embryophyta</taxon>
        <taxon>Tracheophyta</taxon>
        <taxon>Spermatophyta</taxon>
        <taxon>Magnoliopsida</taxon>
        <taxon>Liliopsida</taxon>
        <taxon>Poales</taxon>
        <taxon>Poaceae</taxon>
        <taxon>PACMAD clade</taxon>
        <taxon>Arundinoideae</taxon>
        <taxon>Arundineae</taxon>
        <taxon>Arundo</taxon>
    </lineage>
</organism>
<reference evidence="1" key="1">
    <citation type="submission" date="2014-09" db="EMBL/GenBank/DDBJ databases">
        <authorList>
            <person name="Magalhaes I.L.F."/>
            <person name="Oliveira U."/>
            <person name="Santos F.R."/>
            <person name="Vidigal T.H.D.A."/>
            <person name="Brescovit A.D."/>
            <person name="Santos A.J."/>
        </authorList>
    </citation>
    <scope>NUCLEOTIDE SEQUENCE</scope>
    <source>
        <tissue evidence="1">Shoot tissue taken approximately 20 cm above the soil surface</tissue>
    </source>
</reference>
<dbReference type="EMBL" id="GBRH01180703">
    <property type="protein sequence ID" value="JAE17193.1"/>
    <property type="molecule type" value="Transcribed_RNA"/>
</dbReference>
<proteinExistence type="predicted"/>